<name>A0A917TYS1_9ACTN</name>
<dbReference type="AlphaFoldDB" id="A0A917TYS1"/>
<reference evidence="1" key="1">
    <citation type="journal article" date="2014" name="Int. J. Syst. Evol. Microbiol.">
        <title>Complete genome sequence of Corynebacterium casei LMG S-19264T (=DSM 44701T), isolated from a smear-ripened cheese.</title>
        <authorList>
            <consortium name="US DOE Joint Genome Institute (JGI-PGF)"/>
            <person name="Walter F."/>
            <person name="Albersmeier A."/>
            <person name="Kalinowski J."/>
            <person name="Ruckert C."/>
        </authorList>
    </citation>
    <scope>NUCLEOTIDE SEQUENCE</scope>
    <source>
        <strain evidence="1">CGMCC 4.7312</strain>
    </source>
</reference>
<dbReference type="Proteomes" id="UP000608890">
    <property type="component" value="Unassembled WGS sequence"/>
</dbReference>
<keyword evidence="2" id="KW-1185">Reference proteome</keyword>
<comment type="caution">
    <text evidence="1">The sequence shown here is derived from an EMBL/GenBank/DDBJ whole genome shotgun (WGS) entry which is preliminary data.</text>
</comment>
<evidence type="ECO:0000313" key="2">
    <source>
        <dbReference type="Proteomes" id="UP000608890"/>
    </source>
</evidence>
<gene>
    <name evidence="1" type="ORF">GCM10011608_32980</name>
</gene>
<accession>A0A917TYS1</accession>
<organism evidence="1 2">
    <name type="scientific">Micromonospora sonchi</name>
    <dbReference type="NCBI Taxonomy" id="1763543"/>
    <lineage>
        <taxon>Bacteria</taxon>
        <taxon>Bacillati</taxon>
        <taxon>Actinomycetota</taxon>
        <taxon>Actinomycetes</taxon>
        <taxon>Micromonosporales</taxon>
        <taxon>Micromonosporaceae</taxon>
        <taxon>Micromonospora</taxon>
    </lineage>
</organism>
<reference evidence="1" key="2">
    <citation type="submission" date="2020-09" db="EMBL/GenBank/DDBJ databases">
        <authorList>
            <person name="Sun Q."/>
            <person name="Zhou Y."/>
        </authorList>
    </citation>
    <scope>NUCLEOTIDE SEQUENCE</scope>
    <source>
        <strain evidence="1">CGMCC 4.7312</strain>
    </source>
</reference>
<sequence length="78" mass="8344">MPGQDLGTRYRQAGAPAVRVAPVTALDAVVVKNEPGHLDKGGHLRALGHGSHPRNLRWRVPAGAQLKSCVADTRREAM</sequence>
<proteinExistence type="predicted"/>
<evidence type="ECO:0000313" key="1">
    <source>
        <dbReference type="EMBL" id="GGM45620.1"/>
    </source>
</evidence>
<protein>
    <submittedName>
        <fullName evidence="1">Uncharacterized protein</fullName>
    </submittedName>
</protein>
<dbReference type="EMBL" id="BMNB01000014">
    <property type="protein sequence ID" value="GGM45620.1"/>
    <property type="molecule type" value="Genomic_DNA"/>
</dbReference>